<proteinExistence type="predicted"/>
<sequence>MLICNANFVILKISEACIGFVMKHPFLVLTKILTCPLLFFSLVEKVWSCAKQRVIIIEQQNIGSMPRIILPFSTCVTVQSFHGFGG</sequence>
<reference evidence="1 2" key="1">
    <citation type="submission" date="2024-01" db="EMBL/GenBank/DDBJ databases">
        <title>The genomes of 5 underutilized Papilionoideae crops provide insights into root nodulation and disease resistanc.</title>
        <authorList>
            <person name="Yuan L."/>
        </authorList>
    </citation>
    <scope>NUCLEOTIDE SEQUENCE [LARGE SCALE GENOMIC DNA]</scope>
    <source>
        <strain evidence="1">ZHUSHIDOU_FW_LH</strain>
        <tissue evidence="1">Leaf</tissue>
    </source>
</reference>
<organism evidence="1 2">
    <name type="scientific">Crotalaria pallida</name>
    <name type="common">Smooth rattlebox</name>
    <name type="synonym">Crotalaria striata</name>
    <dbReference type="NCBI Taxonomy" id="3830"/>
    <lineage>
        <taxon>Eukaryota</taxon>
        <taxon>Viridiplantae</taxon>
        <taxon>Streptophyta</taxon>
        <taxon>Embryophyta</taxon>
        <taxon>Tracheophyta</taxon>
        <taxon>Spermatophyta</taxon>
        <taxon>Magnoliopsida</taxon>
        <taxon>eudicotyledons</taxon>
        <taxon>Gunneridae</taxon>
        <taxon>Pentapetalae</taxon>
        <taxon>rosids</taxon>
        <taxon>fabids</taxon>
        <taxon>Fabales</taxon>
        <taxon>Fabaceae</taxon>
        <taxon>Papilionoideae</taxon>
        <taxon>50 kb inversion clade</taxon>
        <taxon>genistoids sensu lato</taxon>
        <taxon>core genistoids</taxon>
        <taxon>Crotalarieae</taxon>
        <taxon>Crotalaria</taxon>
    </lineage>
</organism>
<dbReference type="AlphaFoldDB" id="A0AAN9IBG4"/>
<keyword evidence="2" id="KW-1185">Reference proteome</keyword>
<comment type="caution">
    <text evidence="1">The sequence shown here is derived from an EMBL/GenBank/DDBJ whole genome shotgun (WGS) entry which is preliminary data.</text>
</comment>
<evidence type="ECO:0000313" key="1">
    <source>
        <dbReference type="EMBL" id="KAK7273232.1"/>
    </source>
</evidence>
<evidence type="ECO:0000313" key="2">
    <source>
        <dbReference type="Proteomes" id="UP001372338"/>
    </source>
</evidence>
<dbReference type="Proteomes" id="UP001372338">
    <property type="component" value="Unassembled WGS sequence"/>
</dbReference>
<gene>
    <name evidence="1" type="ORF">RIF29_14281</name>
</gene>
<protein>
    <submittedName>
        <fullName evidence="1">Uncharacterized protein</fullName>
    </submittedName>
</protein>
<accession>A0AAN9IBG4</accession>
<dbReference type="EMBL" id="JAYWIO010000003">
    <property type="protein sequence ID" value="KAK7273232.1"/>
    <property type="molecule type" value="Genomic_DNA"/>
</dbReference>
<name>A0AAN9IBG4_CROPI</name>